<accession>A0A0M2NXY4</accession>
<dbReference type="AlphaFoldDB" id="A0A0M2NXY4"/>
<proteinExistence type="predicted"/>
<comment type="caution">
    <text evidence="1">The sequence shown here is derived from an EMBL/GenBank/DDBJ whole genome shotgun (WGS) entry which is preliminary data.</text>
</comment>
<organism evidence="1 2">
    <name type="scientific">Staphylococcus cohnii subsp. cohnii</name>
    <dbReference type="NCBI Taxonomy" id="74704"/>
    <lineage>
        <taxon>Bacteria</taxon>
        <taxon>Bacillati</taxon>
        <taxon>Bacillota</taxon>
        <taxon>Bacilli</taxon>
        <taxon>Bacillales</taxon>
        <taxon>Staphylococcaceae</taxon>
        <taxon>Staphylococcus</taxon>
        <taxon>Staphylococcus cohnii species complex</taxon>
    </lineage>
</organism>
<evidence type="ECO:0000313" key="2">
    <source>
        <dbReference type="Proteomes" id="UP000034455"/>
    </source>
</evidence>
<reference evidence="1 2" key="1">
    <citation type="submission" date="2015-03" db="EMBL/GenBank/DDBJ databases">
        <title>Genome Assembly of Staphylococcus cohnii subsp. cohnii strain G22B2.</title>
        <authorList>
            <person name="Nair G."/>
            <person name="Kaur G."/>
            <person name="Khatri I."/>
            <person name="Singh N.K."/>
            <person name="Sathyabama S."/>
            <person name="Maurya S.K."/>
            <person name="Subramanian S."/>
            <person name="Agrewala J.N."/>
            <person name="Mayilraj S."/>
        </authorList>
    </citation>
    <scope>NUCLEOTIDE SEQUENCE [LARGE SCALE GENOMIC DNA]</scope>
    <source>
        <strain evidence="1 2">G22B2</strain>
    </source>
</reference>
<sequence>MIENGKAVMIAIFCSAFNPLSPPENSKINAINACAIPQMTLTITDGFNEPNVVCIPNTNVAESADVIKNVAINSNVTMDNTKPNGTSLNTPNNAVSGGISNILGVFFAVSIPRTPNAANQTKLTSTGANRTPDTNSLIERPLDTRAMNIPTNGLQLIHQANWKNVHDFIHSFFCGSNGAVSNMLNKSVFKYSPVELVNIFKIRTVGPTIKTNNKIMPAKPILALLKYWIPRLKPDHALVKNNMVTISIIIP</sequence>
<gene>
    <name evidence="1" type="ORF">UF66_2271</name>
</gene>
<name>A0A0M2NXY4_STACC</name>
<dbReference type="Proteomes" id="UP000034455">
    <property type="component" value="Unassembled WGS sequence"/>
</dbReference>
<dbReference type="EMBL" id="LAKJ01000052">
    <property type="protein sequence ID" value="KKI62538.1"/>
    <property type="molecule type" value="Genomic_DNA"/>
</dbReference>
<protein>
    <submittedName>
        <fullName evidence="1">Uncharacterized protein</fullName>
    </submittedName>
</protein>
<evidence type="ECO:0000313" key="1">
    <source>
        <dbReference type="EMBL" id="KKI62538.1"/>
    </source>
</evidence>